<keyword evidence="10" id="KW-1185">Reference proteome</keyword>
<feature type="transmembrane region" description="Helical" evidence="8">
    <location>
        <begin position="98"/>
        <end position="117"/>
    </location>
</feature>
<feature type="transmembrane region" description="Helical" evidence="8">
    <location>
        <begin position="208"/>
        <end position="227"/>
    </location>
</feature>
<sequence>MGTVTPTNPPRARWLWPLAVVVIALAATPVVLRYLVFWPMDQWQVDVEVYREAGVSILTGRPIYSAMTEAPQLLPFTYPPFAALLALPLAWVPFEVAAWLWTAAQVAATTAIVWYAGWRLWTRAGGWAPLALAVVVAPMLWLHPVSDGIRFGQVNAFMVLACLMDLRRPRPRLLARVPAGVLVGLAMSVKLTPGVFVIHYLVNRRWREAATAVGTAVGVTLGSWVLLPEASFAFWGGALQDPTRLGPNFGTSNQSLRGLLLRVGPDGTAGTVLWLVLALGVAVFGYAVARRFYLRGDSVGEVATVGMLACLCSPVAWIHHFHWIVVVVLALVGGWPLVRGRLVAAGVVMAWFLMRMPWWGISWLNHPDWPELPGRLLQNADVAGGVVALGLLWWVSRRQPMANMPTDRRYVVNEIIERGRRRPVLDDRSEDEILGYDERGLPS</sequence>
<feature type="transmembrane region" description="Helical" evidence="8">
    <location>
        <begin position="272"/>
        <end position="293"/>
    </location>
</feature>
<keyword evidence="4 8" id="KW-0812">Transmembrane</keyword>
<feature type="transmembrane region" description="Helical" evidence="8">
    <location>
        <begin position="14"/>
        <end position="36"/>
    </location>
</feature>
<evidence type="ECO:0000256" key="2">
    <source>
        <dbReference type="ARBA" id="ARBA00022475"/>
    </source>
</evidence>
<evidence type="ECO:0000256" key="1">
    <source>
        <dbReference type="ARBA" id="ARBA00004651"/>
    </source>
</evidence>
<name>A0A2T0UCT7_9MICO</name>
<feature type="transmembrane region" description="Helical" evidence="8">
    <location>
        <begin position="305"/>
        <end position="330"/>
    </location>
</feature>
<protein>
    <submittedName>
        <fullName evidence="9">Alpha-1,2-mannosyltransferase</fullName>
    </submittedName>
</protein>
<evidence type="ECO:0000256" key="4">
    <source>
        <dbReference type="ARBA" id="ARBA00022692"/>
    </source>
</evidence>
<keyword evidence="3 9" id="KW-0808">Transferase</keyword>
<dbReference type="Proteomes" id="UP000237822">
    <property type="component" value="Unassembled WGS sequence"/>
</dbReference>
<dbReference type="Pfam" id="PF09594">
    <property type="entry name" value="GT87"/>
    <property type="match status" value="1"/>
</dbReference>
<keyword evidence="5 8" id="KW-1133">Transmembrane helix</keyword>
<dbReference type="EMBL" id="PVTI01000022">
    <property type="protein sequence ID" value="PRY55627.1"/>
    <property type="molecule type" value="Genomic_DNA"/>
</dbReference>
<organism evidence="9 10">
    <name type="scientific">Knoellia remsis</name>
    <dbReference type="NCBI Taxonomy" id="407159"/>
    <lineage>
        <taxon>Bacteria</taxon>
        <taxon>Bacillati</taxon>
        <taxon>Actinomycetota</taxon>
        <taxon>Actinomycetes</taxon>
        <taxon>Micrococcales</taxon>
        <taxon>Intrasporangiaceae</taxon>
        <taxon>Knoellia</taxon>
    </lineage>
</organism>
<gene>
    <name evidence="9" type="ORF">BCF74_12211</name>
</gene>
<evidence type="ECO:0000256" key="5">
    <source>
        <dbReference type="ARBA" id="ARBA00022989"/>
    </source>
</evidence>
<keyword evidence="2" id="KW-1003">Cell membrane</keyword>
<dbReference type="GO" id="GO:0005886">
    <property type="term" value="C:plasma membrane"/>
    <property type="evidence" value="ECO:0007669"/>
    <property type="project" value="UniProtKB-SubCell"/>
</dbReference>
<keyword evidence="6 8" id="KW-0472">Membrane</keyword>
<feature type="transmembrane region" description="Helical" evidence="8">
    <location>
        <begin position="124"/>
        <end position="142"/>
    </location>
</feature>
<dbReference type="AlphaFoldDB" id="A0A2T0UCT7"/>
<dbReference type="GO" id="GO:0016758">
    <property type="term" value="F:hexosyltransferase activity"/>
    <property type="evidence" value="ECO:0007669"/>
    <property type="project" value="InterPro"/>
</dbReference>
<feature type="transmembrane region" description="Helical" evidence="8">
    <location>
        <begin position="73"/>
        <end position="92"/>
    </location>
</feature>
<feature type="transmembrane region" description="Helical" evidence="8">
    <location>
        <begin position="178"/>
        <end position="202"/>
    </location>
</feature>
<accession>A0A2T0UCT7</accession>
<evidence type="ECO:0000313" key="9">
    <source>
        <dbReference type="EMBL" id="PRY55627.1"/>
    </source>
</evidence>
<evidence type="ECO:0000313" key="10">
    <source>
        <dbReference type="Proteomes" id="UP000237822"/>
    </source>
</evidence>
<feature type="transmembrane region" description="Helical" evidence="8">
    <location>
        <begin position="376"/>
        <end position="395"/>
    </location>
</feature>
<reference evidence="9 10" key="1">
    <citation type="submission" date="2018-03" db="EMBL/GenBank/DDBJ databases">
        <title>Genomic Encyclopedia of Archaeal and Bacterial Type Strains, Phase II (KMG-II): from individual species to whole genera.</title>
        <authorList>
            <person name="Goeker M."/>
        </authorList>
    </citation>
    <scope>NUCLEOTIDE SEQUENCE [LARGE SCALE GENOMIC DNA]</scope>
    <source>
        <strain evidence="9 10">ATCC BAA-1496</strain>
    </source>
</reference>
<evidence type="ECO:0000256" key="3">
    <source>
        <dbReference type="ARBA" id="ARBA00022679"/>
    </source>
</evidence>
<comment type="subcellular location">
    <subcellularLocation>
        <location evidence="1">Cell membrane</location>
        <topology evidence="1">Multi-pass membrane protein</topology>
    </subcellularLocation>
</comment>
<evidence type="ECO:0000256" key="8">
    <source>
        <dbReference type="SAM" id="Phobius"/>
    </source>
</evidence>
<comment type="similarity">
    <text evidence="7">Belongs to the glycosyltransferase 87 family.</text>
</comment>
<evidence type="ECO:0000256" key="7">
    <source>
        <dbReference type="ARBA" id="ARBA00024033"/>
    </source>
</evidence>
<keyword evidence="9" id="KW-0328">Glycosyltransferase</keyword>
<dbReference type="OrthoDB" id="9774600at2"/>
<proteinExistence type="inferred from homology"/>
<comment type="caution">
    <text evidence="9">The sequence shown here is derived from an EMBL/GenBank/DDBJ whole genome shotgun (WGS) entry which is preliminary data.</text>
</comment>
<feature type="transmembrane region" description="Helical" evidence="8">
    <location>
        <begin position="342"/>
        <end position="364"/>
    </location>
</feature>
<evidence type="ECO:0000256" key="6">
    <source>
        <dbReference type="ARBA" id="ARBA00023136"/>
    </source>
</evidence>
<dbReference type="InterPro" id="IPR018584">
    <property type="entry name" value="GT87"/>
</dbReference>